<dbReference type="AlphaFoldDB" id="A0A844HSD6"/>
<feature type="transmembrane region" description="Helical" evidence="7">
    <location>
        <begin position="428"/>
        <end position="453"/>
    </location>
</feature>
<feature type="transmembrane region" description="Helical" evidence="7">
    <location>
        <begin position="318"/>
        <end position="340"/>
    </location>
</feature>
<feature type="transmembrane region" description="Helical" evidence="7">
    <location>
        <begin position="377"/>
        <end position="397"/>
    </location>
</feature>
<feature type="transmembrane region" description="Helical" evidence="7">
    <location>
        <begin position="115"/>
        <end position="142"/>
    </location>
</feature>
<feature type="domain" description="ABC transmembrane type-1" evidence="8">
    <location>
        <begin position="312"/>
        <end position="493"/>
    </location>
</feature>
<evidence type="ECO:0000313" key="10">
    <source>
        <dbReference type="Proteomes" id="UP000449846"/>
    </source>
</evidence>
<feature type="transmembrane region" description="Helical" evidence="7">
    <location>
        <begin position="352"/>
        <end position="371"/>
    </location>
</feature>
<protein>
    <submittedName>
        <fullName evidence="9">ABC transporter permease subunit</fullName>
    </submittedName>
</protein>
<dbReference type="GO" id="GO:0055085">
    <property type="term" value="P:transmembrane transport"/>
    <property type="evidence" value="ECO:0007669"/>
    <property type="project" value="InterPro"/>
</dbReference>
<dbReference type="InterPro" id="IPR035906">
    <property type="entry name" value="MetI-like_sf"/>
</dbReference>
<evidence type="ECO:0000256" key="6">
    <source>
        <dbReference type="ARBA" id="ARBA00023136"/>
    </source>
</evidence>
<evidence type="ECO:0000259" key="8">
    <source>
        <dbReference type="PROSITE" id="PS50928"/>
    </source>
</evidence>
<comment type="similarity">
    <text evidence="7">Belongs to the binding-protein-dependent transport system permease family.</text>
</comment>
<dbReference type="PANTHER" id="PTHR30151">
    <property type="entry name" value="ALKANE SULFONATE ABC TRANSPORTER-RELATED, MEMBRANE SUBUNIT"/>
    <property type="match status" value="1"/>
</dbReference>
<dbReference type="SUPFAM" id="SSF161098">
    <property type="entry name" value="MetI-like"/>
    <property type="match status" value="2"/>
</dbReference>
<dbReference type="Pfam" id="PF00528">
    <property type="entry name" value="BPD_transp_1"/>
    <property type="match status" value="2"/>
</dbReference>
<evidence type="ECO:0000256" key="5">
    <source>
        <dbReference type="ARBA" id="ARBA00022989"/>
    </source>
</evidence>
<dbReference type="EMBL" id="WMIG01000008">
    <property type="protein sequence ID" value="MTH60531.1"/>
    <property type="molecule type" value="Genomic_DNA"/>
</dbReference>
<evidence type="ECO:0000256" key="3">
    <source>
        <dbReference type="ARBA" id="ARBA00022475"/>
    </source>
</evidence>
<dbReference type="PANTHER" id="PTHR30151:SF20">
    <property type="entry name" value="ABC TRANSPORTER PERMEASE PROTEIN HI_0355-RELATED"/>
    <property type="match status" value="1"/>
</dbReference>
<dbReference type="Gene3D" id="1.10.3720.10">
    <property type="entry name" value="MetI-like"/>
    <property type="match status" value="2"/>
</dbReference>
<feature type="transmembrane region" description="Helical" evidence="7">
    <location>
        <begin position="163"/>
        <end position="185"/>
    </location>
</feature>
<keyword evidence="5 7" id="KW-1133">Transmembrane helix</keyword>
<feature type="transmembrane region" description="Helical" evidence="7">
    <location>
        <begin position="83"/>
        <end position="103"/>
    </location>
</feature>
<feature type="transmembrane region" description="Helical" evidence="7">
    <location>
        <begin position="473"/>
        <end position="495"/>
    </location>
</feature>
<evidence type="ECO:0000256" key="4">
    <source>
        <dbReference type="ARBA" id="ARBA00022692"/>
    </source>
</evidence>
<keyword evidence="3" id="KW-1003">Cell membrane</keyword>
<evidence type="ECO:0000313" key="9">
    <source>
        <dbReference type="EMBL" id="MTH60531.1"/>
    </source>
</evidence>
<gene>
    <name evidence="9" type="ORF">GL300_15045</name>
</gene>
<dbReference type="PROSITE" id="PS50928">
    <property type="entry name" value="ABC_TM1"/>
    <property type="match status" value="1"/>
</dbReference>
<sequence length="510" mass="53064">MAGGMLGVAILLIGWQMLAQALYQGRLIAGPVGIVEWLGRDPGLALRALARTLGNAAAGFALGNLAAILLAGIAFLWPRLQDLVTGLALVAFCLPLIATGPILRVLMGPGEGPQIVLAALAVQYTTLIPLLTGLRAVPAAWLDLIHSYGRGRWVELAHIRARAALPYLFAGLQIGAPAAVLGAMVGEFTGAERGLGVLTIRYMRDLDVPALWGVALLAAGASLAAYWAIGGLARLVLDTRPPVLLAPPMRQLRTGRVVGGLTLALAVLLLWWGGLWLTGLNPFLAKGPWDVLAALVWAPDATQMRAALFGALRESAGLAVPGYLAGLAAGAGLAILLTLLPGAGPLVMPVAVALRAIPIVTTGPLIVLFLGRGALGTITLVAVMVFFPTLVACLHGLRQAPGHILDLLRVHAAGPLSQMIHVRIPAMLPALFAAARISVPTAILAVTVVEWLATGRGLGSLMALAASTSDFRMLWSAVALITLLAVLCHAVVAGLERRVLARYAPEQLRQ</sequence>
<evidence type="ECO:0000256" key="2">
    <source>
        <dbReference type="ARBA" id="ARBA00022448"/>
    </source>
</evidence>
<comment type="subcellular location">
    <subcellularLocation>
        <location evidence="1 7">Cell membrane</location>
        <topology evidence="1 7">Multi-pass membrane protein</topology>
    </subcellularLocation>
</comment>
<reference evidence="9 10" key="1">
    <citation type="submission" date="2019-11" db="EMBL/GenBank/DDBJ databases">
        <authorList>
            <person name="Dong K."/>
        </authorList>
    </citation>
    <scope>NUCLEOTIDE SEQUENCE [LARGE SCALE GENOMIC DNA]</scope>
    <source>
        <strain evidence="9 10">NBRC 112902</strain>
    </source>
</reference>
<name>A0A844HSD6_9RHOB</name>
<keyword evidence="6 7" id="KW-0472">Membrane</keyword>
<evidence type="ECO:0000256" key="1">
    <source>
        <dbReference type="ARBA" id="ARBA00004651"/>
    </source>
</evidence>
<keyword evidence="4 7" id="KW-0812">Transmembrane</keyword>
<proteinExistence type="inferred from homology"/>
<accession>A0A844HSD6</accession>
<dbReference type="GO" id="GO:0005886">
    <property type="term" value="C:plasma membrane"/>
    <property type="evidence" value="ECO:0007669"/>
    <property type="project" value="UniProtKB-SubCell"/>
</dbReference>
<keyword evidence="2 7" id="KW-0813">Transport</keyword>
<keyword evidence="10" id="KW-1185">Reference proteome</keyword>
<feature type="transmembrane region" description="Helical" evidence="7">
    <location>
        <begin position="210"/>
        <end position="237"/>
    </location>
</feature>
<dbReference type="Proteomes" id="UP000449846">
    <property type="component" value="Unassembled WGS sequence"/>
</dbReference>
<feature type="transmembrane region" description="Helical" evidence="7">
    <location>
        <begin position="53"/>
        <end position="76"/>
    </location>
</feature>
<comment type="caution">
    <text evidence="9">The sequence shown here is derived from an EMBL/GenBank/DDBJ whole genome shotgun (WGS) entry which is preliminary data.</text>
</comment>
<feature type="transmembrane region" description="Helical" evidence="7">
    <location>
        <begin position="257"/>
        <end position="277"/>
    </location>
</feature>
<evidence type="ECO:0000256" key="7">
    <source>
        <dbReference type="RuleBase" id="RU363032"/>
    </source>
</evidence>
<organism evidence="9 10">
    <name type="scientific">Paracoccus litorisediminis</name>
    <dbReference type="NCBI Taxonomy" id="2006130"/>
    <lineage>
        <taxon>Bacteria</taxon>
        <taxon>Pseudomonadati</taxon>
        <taxon>Pseudomonadota</taxon>
        <taxon>Alphaproteobacteria</taxon>
        <taxon>Rhodobacterales</taxon>
        <taxon>Paracoccaceae</taxon>
        <taxon>Paracoccus</taxon>
    </lineage>
</organism>
<dbReference type="InterPro" id="IPR000515">
    <property type="entry name" value="MetI-like"/>
</dbReference>